<keyword evidence="2" id="KW-1185">Reference proteome</keyword>
<evidence type="ECO:0000313" key="1">
    <source>
        <dbReference type="EMBL" id="PNG17632.1"/>
    </source>
</evidence>
<feature type="non-terminal residue" evidence="1">
    <location>
        <position position="38"/>
    </location>
</feature>
<proteinExistence type="predicted"/>
<name>A0A2N8TF45_9ACTN</name>
<dbReference type="EMBL" id="POUC01000425">
    <property type="protein sequence ID" value="PNG17632.1"/>
    <property type="molecule type" value="Genomic_DNA"/>
</dbReference>
<dbReference type="Proteomes" id="UP000235943">
    <property type="component" value="Unassembled WGS sequence"/>
</dbReference>
<accession>A0A2N8TF45</accession>
<gene>
    <name evidence="1" type="ORF">C1J00_35480</name>
</gene>
<dbReference type="AlphaFoldDB" id="A0A2N8TF45"/>
<reference evidence="1 2" key="1">
    <citation type="submission" date="2018-01" db="EMBL/GenBank/DDBJ databases">
        <title>Draft genome sequence of Streptomyces sp. 13K301.</title>
        <authorList>
            <person name="Sahin N."/>
            <person name="Saygin H."/>
            <person name="Ay H."/>
        </authorList>
    </citation>
    <scope>NUCLEOTIDE SEQUENCE [LARGE SCALE GENOMIC DNA]</scope>
    <source>
        <strain evidence="1 2">13K301</strain>
    </source>
</reference>
<sequence length="38" mass="4275">MRFRLTDDQRALRDGVREALARRFDGQALRAAVEAADG</sequence>
<evidence type="ECO:0000313" key="2">
    <source>
        <dbReference type="Proteomes" id="UP000235943"/>
    </source>
</evidence>
<comment type="caution">
    <text evidence="1">The sequence shown here is derived from an EMBL/GenBank/DDBJ whole genome shotgun (WGS) entry which is preliminary data.</text>
</comment>
<organism evidence="1 2">
    <name type="scientific">Streptomyces cahuitamycinicus</name>
    <dbReference type="NCBI Taxonomy" id="2070367"/>
    <lineage>
        <taxon>Bacteria</taxon>
        <taxon>Bacillati</taxon>
        <taxon>Actinomycetota</taxon>
        <taxon>Actinomycetes</taxon>
        <taxon>Kitasatosporales</taxon>
        <taxon>Streptomycetaceae</taxon>
        <taxon>Streptomyces</taxon>
    </lineage>
</organism>
<protein>
    <submittedName>
        <fullName evidence="1">Acyl-CoA dehydrogenase</fullName>
    </submittedName>
</protein>